<dbReference type="WBParaSite" id="Csp11.Scaffold629.g14203.t1">
    <property type="protein sequence ID" value="Csp11.Scaffold629.g14203.t1"/>
    <property type="gene ID" value="Csp11.Scaffold629.g14203"/>
</dbReference>
<keyword evidence="2" id="KW-1185">Reference proteome</keyword>
<protein>
    <submittedName>
        <fullName evidence="3">SLATT domain-containing protein</fullName>
    </submittedName>
</protein>
<feature type="transmembrane region" description="Helical" evidence="1">
    <location>
        <begin position="12"/>
        <end position="35"/>
    </location>
</feature>
<keyword evidence="1" id="KW-0812">Transmembrane</keyword>
<evidence type="ECO:0000256" key="1">
    <source>
        <dbReference type="SAM" id="Phobius"/>
    </source>
</evidence>
<keyword evidence="1" id="KW-0472">Membrane</keyword>
<accession>A0A1I7U2J5</accession>
<organism evidence="2 3">
    <name type="scientific">Caenorhabditis tropicalis</name>
    <dbReference type="NCBI Taxonomy" id="1561998"/>
    <lineage>
        <taxon>Eukaryota</taxon>
        <taxon>Metazoa</taxon>
        <taxon>Ecdysozoa</taxon>
        <taxon>Nematoda</taxon>
        <taxon>Chromadorea</taxon>
        <taxon>Rhabditida</taxon>
        <taxon>Rhabditina</taxon>
        <taxon>Rhabditomorpha</taxon>
        <taxon>Rhabditoidea</taxon>
        <taxon>Rhabditidae</taxon>
        <taxon>Peloderinae</taxon>
        <taxon>Caenorhabditis</taxon>
    </lineage>
</organism>
<proteinExistence type="predicted"/>
<keyword evidence="1" id="KW-1133">Transmembrane helix</keyword>
<dbReference type="AlphaFoldDB" id="A0A1I7U2J5"/>
<evidence type="ECO:0000313" key="3">
    <source>
        <dbReference type="WBParaSite" id="Csp11.Scaffold629.g14203.t1"/>
    </source>
</evidence>
<evidence type="ECO:0000313" key="2">
    <source>
        <dbReference type="Proteomes" id="UP000095282"/>
    </source>
</evidence>
<dbReference type="Proteomes" id="UP000095282">
    <property type="component" value="Unplaced"/>
</dbReference>
<reference evidence="3" key="1">
    <citation type="submission" date="2016-11" db="UniProtKB">
        <authorList>
            <consortium name="WormBaseParasite"/>
        </authorList>
    </citation>
    <scope>IDENTIFICATION</scope>
</reference>
<sequence length="157" mass="18523">MVNHYLDKHSKLYFVPATVEVIAAGVVLIFASFYPSVVHEYSSRVCWYSIIFKLISTILMTIRQIDTESTAHRRLMARRKDMKETINRIRKIKVELKEIDEILAKNGFKVDKDLEARHIRNHLKETLTEEDTPKFYEDLNMLWNCSRGFNIKSEKAE</sequence>
<name>A0A1I7U2J5_9PELO</name>